<sequence>MNCDELQSSTRCSRYVIKQPKALQWFYKGTLQRASDEERQAGRFELFLDLLYVAIVANFSDDLAENADGVHLAKFMLVFAPAWYIWADLREIMNSYYTDDLLQRTLILWVMSLLVLYANNAPLADENISALRTTAGAYVAARFTTMSVFLITSFAVPQHRAQARLLACFMFLGLFFTIPLFLEGISLRTKAIVVAFMILYQECTWSLTLSPWIKRVLKLEYSTAVDIAHEVDRLAAFYVIILGEFLYNVVVGDPTGVGLTLAYLRAVFTLVIAFCLNWLYVSGDGSVNVTHPIRRSSWTAFGFFLLHLPLSASFVISGHVCAMATNVDELETGQRWLLGGGLGIGMFCLWAYAMLFRTEGEETLILPKRFRISMRLVLAVVITALPAGYHSLDTTEFMAVLAGLFVFLTIWETIGGLSKGASFFEPWTHSDATPSEELLD</sequence>
<keyword evidence="3" id="KW-1185">Reference proteome</keyword>
<dbReference type="PANTHER" id="PTHR36840">
    <property type="entry name" value="BLL5714 PROTEIN"/>
    <property type="match status" value="1"/>
</dbReference>
<feature type="transmembrane region" description="Helical" evidence="1">
    <location>
        <begin position="376"/>
        <end position="392"/>
    </location>
</feature>
<feature type="transmembrane region" description="Helical" evidence="1">
    <location>
        <begin position="191"/>
        <end position="213"/>
    </location>
</feature>
<dbReference type="AlphaFoldDB" id="A0A8K0THP8"/>
<dbReference type="PANTHER" id="PTHR36840:SF1">
    <property type="entry name" value="BLL5714 PROTEIN"/>
    <property type="match status" value="1"/>
</dbReference>
<name>A0A8K0THP8_9PEZI</name>
<comment type="caution">
    <text evidence="2">The sequence shown here is derived from an EMBL/GenBank/DDBJ whole genome shotgun (WGS) entry which is preliminary data.</text>
</comment>
<feature type="transmembrane region" description="Helical" evidence="1">
    <location>
        <begin position="72"/>
        <end position="89"/>
    </location>
</feature>
<feature type="transmembrane region" description="Helical" evidence="1">
    <location>
        <begin position="301"/>
        <end position="325"/>
    </location>
</feature>
<evidence type="ECO:0000313" key="3">
    <source>
        <dbReference type="Proteomes" id="UP000813385"/>
    </source>
</evidence>
<evidence type="ECO:0000256" key="1">
    <source>
        <dbReference type="SAM" id="Phobius"/>
    </source>
</evidence>
<dbReference type="Proteomes" id="UP000813385">
    <property type="component" value="Unassembled WGS sequence"/>
</dbReference>
<accession>A0A8K0THP8</accession>
<dbReference type="OrthoDB" id="191995at2759"/>
<dbReference type="EMBL" id="JAGPXD010000003">
    <property type="protein sequence ID" value="KAH7361651.1"/>
    <property type="molecule type" value="Genomic_DNA"/>
</dbReference>
<protein>
    <submittedName>
        <fullName evidence="2">Bacterial low temperature requirement A protein-domain-containing protein</fullName>
    </submittedName>
</protein>
<feature type="transmembrane region" description="Helical" evidence="1">
    <location>
        <begin position="337"/>
        <end position="355"/>
    </location>
</feature>
<evidence type="ECO:0000313" key="2">
    <source>
        <dbReference type="EMBL" id="KAH7361651.1"/>
    </source>
</evidence>
<keyword evidence="1" id="KW-1133">Transmembrane helix</keyword>
<feature type="transmembrane region" description="Helical" evidence="1">
    <location>
        <begin position="234"/>
        <end position="250"/>
    </location>
</feature>
<proteinExistence type="predicted"/>
<feature type="transmembrane region" description="Helical" evidence="1">
    <location>
        <begin position="138"/>
        <end position="156"/>
    </location>
</feature>
<dbReference type="InterPro" id="IPR010640">
    <property type="entry name" value="Low_temperature_requirement_A"/>
</dbReference>
<reference evidence="2" key="1">
    <citation type="journal article" date="2021" name="Nat. Commun.">
        <title>Genetic determinants of endophytism in the Arabidopsis root mycobiome.</title>
        <authorList>
            <person name="Mesny F."/>
            <person name="Miyauchi S."/>
            <person name="Thiergart T."/>
            <person name="Pickel B."/>
            <person name="Atanasova L."/>
            <person name="Karlsson M."/>
            <person name="Huettel B."/>
            <person name="Barry K.W."/>
            <person name="Haridas S."/>
            <person name="Chen C."/>
            <person name="Bauer D."/>
            <person name="Andreopoulos W."/>
            <person name="Pangilinan J."/>
            <person name="LaButti K."/>
            <person name="Riley R."/>
            <person name="Lipzen A."/>
            <person name="Clum A."/>
            <person name="Drula E."/>
            <person name="Henrissat B."/>
            <person name="Kohler A."/>
            <person name="Grigoriev I.V."/>
            <person name="Martin F.M."/>
            <person name="Hacquard S."/>
        </authorList>
    </citation>
    <scope>NUCLEOTIDE SEQUENCE</scope>
    <source>
        <strain evidence="2">MPI-CAGE-AT-0016</strain>
    </source>
</reference>
<keyword evidence="1" id="KW-0812">Transmembrane</keyword>
<feature type="transmembrane region" description="Helical" evidence="1">
    <location>
        <begin position="398"/>
        <end position="417"/>
    </location>
</feature>
<keyword evidence="1" id="KW-0472">Membrane</keyword>
<feature type="transmembrane region" description="Helical" evidence="1">
    <location>
        <begin position="163"/>
        <end position="185"/>
    </location>
</feature>
<dbReference type="Pfam" id="PF06772">
    <property type="entry name" value="LtrA"/>
    <property type="match status" value="1"/>
</dbReference>
<feature type="transmembrane region" description="Helical" evidence="1">
    <location>
        <begin position="101"/>
        <end position="118"/>
    </location>
</feature>
<organism evidence="2 3">
    <name type="scientific">Plectosphaerella cucumerina</name>
    <dbReference type="NCBI Taxonomy" id="40658"/>
    <lineage>
        <taxon>Eukaryota</taxon>
        <taxon>Fungi</taxon>
        <taxon>Dikarya</taxon>
        <taxon>Ascomycota</taxon>
        <taxon>Pezizomycotina</taxon>
        <taxon>Sordariomycetes</taxon>
        <taxon>Hypocreomycetidae</taxon>
        <taxon>Glomerellales</taxon>
        <taxon>Plectosphaerellaceae</taxon>
        <taxon>Plectosphaerella</taxon>
    </lineage>
</organism>
<gene>
    <name evidence="2" type="ORF">B0T11DRAFT_76586</name>
</gene>
<feature type="transmembrane region" description="Helical" evidence="1">
    <location>
        <begin position="262"/>
        <end position="280"/>
    </location>
</feature>